<dbReference type="InterPro" id="IPR001849">
    <property type="entry name" value="PH_domain"/>
</dbReference>
<dbReference type="GO" id="GO:0008017">
    <property type="term" value="F:microtubule binding"/>
    <property type="evidence" value="ECO:0007669"/>
    <property type="project" value="TreeGrafter"/>
</dbReference>
<dbReference type="Pfam" id="PF01031">
    <property type="entry name" value="Dynamin_M"/>
    <property type="match status" value="1"/>
</dbReference>
<feature type="domain" description="Dynamin-type G" evidence="13">
    <location>
        <begin position="29"/>
        <end position="295"/>
    </location>
</feature>
<dbReference type="GO" id="GO:0016185">
    <property type="term" value="P:synaptic vesicle budding from presynaptic endocytic zone membrane"/>
    <property type="evidence" value="ECO:0007669"/>
    <property type="project" value="TreeGrafter"/>
</dbReference>
<dbReference type="PROSITE" id="PS51388">
    <property type="entry name" value="GED"/>
    <property type="match status" value="1"/>
</dbReference>
<reference evidence="14 15" key="1">
    <citation type="submission" date="2024-03" db="EMBL/GenBank/DDBJ databases">
        <title>Adaptation during the transition from Ophiocordyceps entomopathogen to insect associate is accompanied by gene loss and intensified selection.</title>
        <authorList>
            <person name="Ward C.M."/>
            <person name="Onetto C.A."/>
            <person name="Borneman A.R."/>
        </authorList>
    </citation>
    <scope>NUCLEOTIDE SEQUENCE [LARGE SCALE GENOMIC DNA]</scope>
    <source>
        <strain evidence="14">AWRI1</strain>
        <tissue evidence="14">Single Adult Female</tissue>
    </source>
</reference>
<dbReference type="PANTHER" id="PTHR11566">
    <property type="entry name" value="DYNAMIN"/>
    <property type="match status" value="1"/>
</dbReference>
<dbReference type="PROSITE" id="PS50003">
    <property type="entry name" value="PH_DOMAIN"/>
    <property type="match status" value="1"/>
</dbReference>
<dbReference type="Pfam" id="PF02212">
    <property type="entry name" value="GED"/>
    <property type="match status" value="1"/>
</dbReference>
<evidence type="ECO:0000259" key="11">
    <source>
        <dbReference type="PROSITE" id="PS50003"/>
    </source>
</evidence>
<dbReference type="GO" id="GO:0005874">
    <property type="term" value="C:microtubule"/>
    <property type="evidence" value="ECO:0007669"/>
    <property type="project" value="UniProtKB-KW"/>
</dbReference>
<comment type="catalytic activity">
    <reaction evidence="8">
        <text>GTP + H2O = GDP + phosphate + H(+)</text>
        <dbReference type="Rhea" id="RHEA:19669"/>
        <dbReference type="ChEBI" id="CHEBI:15377"/>
        <dbReference type="ChEBI" id="CHEBI:15378"/>
        <dbReference type="ChEBI" id="CHEBI:37565"/>
        <dbReference type="ChEBI" id="CHEBI:43474"/>
        <dbReference type="ChEBI" id="CHEBI:58189"/>
        <dbReference type="EC" id="3.6.5.5"/>
    </reaction>
</comment>
<dbReference type="PRINTS" id="PR00195">
    <property type="entry name" value="DYNAMIN"/>
</dbReference>
<evidence type="ECO:0000256" key="2">
    <source>
        <dbReference type="ARBA" id="ARBA00022583"/>
    </source>
</evidence>
<accession>A0AAN9TTX1</accession>
<dbReference type="SMART" id="SM00053">
    <property type="entry name" value="DYNc"/>
    <property type="match status" value="1"/>
</dbReference>
<dbReference type="GO" id="GO:0031623">
    <property type="term" value="P:receptor internalization"/>
    <property type="evidence" value="ECO:0007669"/>
    <property type="project" value="TreeGrafter"/>
</dbReference>
<evidence type="ECO:0000256" key="6">
    <source>
        <dbReference type="ARBA" id="ARBA00023134"/>
    </source>
</evidence>
<dbReference type="InterPro" id="IPR022812">
    <property type="entry name" value="Dynamin"/>
</dbReference>
<name>A0AAN9TTX1_9HEMI</name>
<feature type="domain" description="GED" evidence="12">
    <location>
        <begin position="653"/>
        <end position="745"/>
    </location>
</feature>
<evidence type="ECO:0000256" key="9">
    <source>
        <dbReference type="RuleBase" id="RU003932"/>
    </source>
</evidence>
<dbReference type="SMART" id="SM00302">
    <property type="entry name" value="GED"/>
    <property type="match status" value="1"/>
</dbReference>
<dbReference type="SUPFAM" id="SSF50729">
    <property type="entry name" value="PH domain-like"/>
    <property type="match status" value="1"/>
</dbReference>
<dbReference type="CDD" id="cd08771">
    <property type="entry name" value="DLP_1"/>
    <property type="match status" value="1"/>
</dbReference>
<dbReference type="Pfam" id="PF00169">
    <property type="entry name" value="PH"/>
    <property type="match status" value="1"/>
</dbReference>
<dbReference type="GO" id="GO:0005525">
    <property type="term" value="F:GTP binding"/>
    <property type="evidence" value="ECO:0007669"/>
    <property type="project" value="UniProtKB-KW"/>
</dbReference>
<comment type="caution">
    <text evidence="14">The sequence shown here is derived from an EMBL/GenBank/DDBJ whole genome shotgun (WGS) entry which is preliminary data.</text>
</comment>
<dbReference type="FunFam" id="3.40.50.300:FF:000045">
    <property type="entry name" value="dynamin-1 isoform X2"/>
    <property type="match status" value="1"/>
</dbReference>
<comment type="similarity">
    <text evidence="9">Belongs to the TRAFAC class dynamin-like GTPase superfamily. Dynamin/Fzo/YdjA family.</text>
</comment>
<dbReference type="PANTHER" id="PTHR11566:SF212">
    <property type="entry name" value="DYNAMIN"/>
    <property type="match status" value="1"/>
</dbReference>
<keyword evidence="3" id="KW-0493">Microtubule</keyword>
<feature type="domain" description="PH" evidence="11">
    <location>
        <begin position="518"/>
        <end position="622"/>
    </location>
</feature>
<organism evidence="14 15">
    <name type="scientific">Parthenolecanium corni</name>
    <dbReference type="NCBI Taxonomy" id="536013"/>
    <lineage>
        <taxon>Eukaryota</taxon>
        <taxon>Metazoa</taxon>
        <taxon>Ecdysozoa</taxon>
        <taxon>Arthropoda</taxon>
        <taxon>Hexapoda</taxon>
        <taxon>Insecta</taxon>
        <taxon>Pterygota</taxon>
        <taxon>Neoptera</taxon>
        <taxon>Paraneoptera</taxon>
        <taxon>Hemiptera</taxon>
        <taxon>Sternorrhyncha</taxon>
        <taxon>Coccoidea</taxon>
        <taxon>Coccidae</taxon>
        <taxon>Parthenolecanium</taxon>
    </lineage>
</organism>
<evidence type="ECO:0000313" key="15">
    <source>
        <dbReference type="Proteomes" id="UP001367676"/>
    </source>
</evidence>
<keyword evidence="2" id="KW-0254">Endocytosis</keyword>
<dbReference type="InterPro" id="IPR019762">
    <property type="entry name" value="Dynamin_GTPase_CS"/>
</dbReference>
<dbReference type="InterPro" id="IPR011993">
    <property type="entry name" value="PH-like_dom_sf"/>
</dbReference>
<sequence>MARNPGLEQLIPLVNKLQDAFTLMGSPMQLDLPQIAVVGGQSAGKSSVLENFVGRDFLPRGAGIVTRRPLVLQLIQSKNEYGEFLHRRDKQFYNFEEIRKEIEAETDRLTGKNKGISSIPINLKIYSPNVLNLTLIDLPGITKVPIGDQPADIEIQIRKMILQFVKNENCIILAITPANSDLANSDALKIAKEVDPTGCRTVGVVTKLDLMDEGTNARDILENKVFPLQRGYVGVVNRSQKDIDGRKDIMAALEAEKSFFRNHPAYAHLADKLGTAHLQEVLNYQLTCHIRDTLPSLCDKLQKQLRVLEKDVEEFKHVRPDDSTYKVKIMFYMIQHLQVEFDRMIDGSRSATICTEELSSGAKINRIFHERFPFEIFKIEFDERKLRQEIAIAIHNIHGIRVGLFTPDKAFEAIVKKQIARLKEPIMKCVDLVVNELYNMLRLSTEKMKRYPQLRAETERVISEYLRKREHICKDQLEMYVLTEMSYMNTNHDDFIGFVNAQELPQEARKMAKKLGNQIIRKGWLHIHNVGLMKSTRYLWFVLTAESISWFKDEEEKDMKFLLPLDGLQLRDSDHGLFRRHAFILFNVDGKCIYRDYKSLELSCVSEDEVDSWKASFLRAGVFPEKTILPEDEENEISDAVLPSVDPQMERQVEIIQNLTDSYVKIVTKQCRNLVPKMIMFLLIDDTKNFINTDLFAHFHSTSDHQSNLMEESAEELAKRKEQLKLYDACHEALRIIRDVGMRVKETAPAPFKDIISTKKTNSRNQMNGHEPPKRNGEINSVFHVKTSGYSNTVTRPAPAVPNRPSVDYGRKPTGKYGHSA</sequence>
<evidence type="ECO:0000313" key="14">
    <source>
        <dbReference type="EMBL" id="KAK7605229.1"/>
    </source>
</evidence>
<dbReference type="InterPro" id="IPR003130">
    <property type="entry name" value="GED"/>
</dbReference>
<dbReference type="CDD" id="cd01256">
    <property type="entry name" value="PH_dynamin"/>
    <property type="match status" value="1"/>
</dbReference>
<evidence type="ECO:0000256" key="7">
    <source>
        <dbReference type="ARBA" id="ARBA00023175"/>
    </source>
</evidence>
<evidence type="ECO:0000256" key="4">
    <source>
        <dbReference type="ARBA" id="ARBA00022741"/>
    </source>
</evidence>
<keyword evidence="5" id="KW-0378">Hydrolase</keyword>
<dbReference type="Gene3D" id="3.40.50.300">
    <property type="entry name" value="P-loop containing nucleotide triphosphate hydrolases"/>
    <property type="match status" value="1"/>
</dbReference>
<dbReference type="PROSITE" id="PS00410">
    <property type="entry name" value="G_DYNAMIN_1"/>
    <property type="match status" value="1"/>
</dbReference>
<dbReference type="InterPro" id="IPR045063">
    <property type="entry name" value="Dynamin_N"/>
</dbReference>
<evidence type="ECO:0000259" key="13">
    <source>
        <dbReference type="PROSITE" id="PS51718"/>
    </source>
</evidence>
<keyword evidence="15" id="KW-1185">Reference proteome</keyword>
<dbReference type="GO" id="GO:0098793">
    <property type="term" value="C:presynapse"/>
    <property type="evidence" value="ECO:0007669"/>
    <property type="project" value="GOC"/>
</dbReference>
<dbReference type="GO" id="GO:0003924">
    <property type="term" value="F:GTPase activity"/>
    <property type="evidence" value="ECO:0007669"/>
    <property type="project" value="InterPro"/>
</dbReference>
<evidence type="ECO:0000256" key="5">
    <source>
        <dbReference type="ARBA" id="ARBA00022801"/>
    </source>
</evidence>
<proteinExistence type="inferred from homology"/>
<keyword evidence="6 9" id="KW-0342">GTP-binding</keyword>
<dbReference type="SUPFAM" id="SSF52540">
    <property type="entry name" value="P-loop containing nucleoside triphosphate hydrolases"/>
    <property type="match status" value="1"/>
</dbReference>
<evidence type="ECO:0000256" key="8">
    <source>
        <dbReference type="ARBA" id="ARBA00048040"/>
    </source>
</evidence>
<dbReference type="InterPro" id="IPR027417">
    <property type="entry name" value="P-loop_NTPase"/>
</dbReference>
<dbReference type="InterPro" id="IPR020850">
    <property type="entry name" value="GED_dom"/>
</dbReference>
<gene>
    <name evidence="14" type="ORF">V9T40_007087</name>
</gene>
<dbReference type="InterPro" id="IPR001401">
    <property type="entry name" value="Dynamin_GTPase"/>
</dbReference>
<dbReference type="EC" id="3.6.5.5" evidence="1"/>
<dbReference type="AlphaFoldDB" id="A0AAN9TTX1"/>
<feature type="region of interest" description="Disordered" evidence="10">
    <location>
        <begin position="755"/>
        <end position="821"/>
    </location>
</feature>
<dbReference type="InterPro" id="IPR000375">
    <property type="entry name" value="Dynamin_stalk"/>
</dbReference>
<dbReference type="GO" id="GO:0005886">
    <property type="term" value="C:plasma membrane"/>
    <property type="evidence" value="ECO:0007669"/>
    <property type="project" value="TreeGrafter"/>
</dbReference>
<evidence type="ECO:0000259" key="12">
    <source>
        <dbReference type="PROSITE" id="PS51388"/>
    </source>
</evidence>
<keyword evidence="4 9" id="KW-0547">Nucleotide-binding</keyword>
<dbReference type="EMBL" id="JBBCAQ010000002">
    <property type="protein sequence ID" value="KAK7605229.1"/>
    <property type="molecule type" value="Genomic_DNA"/>
</dbReference>
<evidence type="ECO:0000256" key="1">
    <source>
        <dbReference type="ARBA" id="ARBA00011980"/>
    </source>
</evidence>
<dbReference type="Gene3D" id="1.20.120.1240">
    <property type="entry name" value="Dynamin, middle domain"/>
    <property type="match status" value="1"/>
</dbReference>
<keyword evidence="7" id="KW-0505">Motor protein</keyword>
<dbReference type="GO" id="GO:0005737">
    <property type="term" value="C:cytoplasm"/>
    <property type="evidence" value="ECO:0007669"/>
    <property type="project" value="TreeGrafter"/>
</dbReference>
<protein>
    <recommendedName>
        <fullName evidence="1">dynamin GTPase</fullName>
        <ecNumber evidence="1">3.6.5.5</ecNumber>
    </recommendedName>
</protein>
<evidence type="ECO:0000256" key="10">
    <source>
        <dbReference type="SAM" id="MobiDB-lite"/>
    </source>
</evidence>
<feature type="compositionally biased region" description="Polar residues" evidence="10">
    <location>
        <begin position="758"/>
        <end position="768"/>
    </location>
</feature>
<evidence type="ECO:0000256" key="3">
    <source>
        <dbReference type="ARBA" id="ARBA00022701"/>
    </source>
</evidence>
<dbReference type="Proteomes" id="UP001367676">
    <property type="component" value="Unassembled WGS sequence"/>
</dbReference>
<dbReference type="InterPro" id="IPR030381">
    <property type="entry name" value="G_DYNAMIN_dom"/>
</dbReference>
<dbReference type="Pfam" id="PF00350">
    <property type="entry name" value="Dynamin_N"/>
    <property type="match status" value="1"/>
</dbReference>
<dbReference type="SMART" id="SM00233">
    <property type="entry name" value="PH"/>
    <property type="match status" value="1"/>
</dbReference>
<dbReference type="PROSITE" id="PS51718">
    <property type="entry name" value="G_DYNAMIN_2"/>
    <property type="match status" value="1"/>
</dbReference>
<dbReference type="Gene3D" id="2.30.29.30">
    <property type="entry name" value="Pleckstrin-homology domain (PH domain)/Phosphotyrosine-binding domain (PTB)"/>
    <property type="match status" value="1"/>
</dbReference>